<organism evidence="1 2">
    <name type="scientific">Vibrio quintilis</name>
    <dbReference type="NCBI Taxonomy" id="1117707"/>
    <lineage>
        <taxon>Bacteria</taxon>
        <taxon>Pseudomonadati</taxon>
        <taxon>Pseudomonadota</taxon>
        <taxon>Gammaproteobacteria</taxon>
        <taxon>Vibrionales</taxon>
        <taxon>Vibrionaceae</taxon>
        <taxon>Vibrio</taxon>
    </lineage>
</organism>
<dbReference type="Proteomes" id="UP000184600">
    <property type="component" value="Unassembled WGS sequence"/>
</dbReference>
<evidence type="ECO:0000313" key="1">
    <source>
        <dbReference type="EMBL" id="SHO58589.1"/>
    </source>
</evidence>
<dbReference type="AlphaFoldDB" id="A0A1M7Z0V6"/>
<protein>
    <submittedName>
        <fullName evidence="1">Uncharacterized protein</fullName>
    </submittedName>
</protein>
<gene>
    <name evidence="1" type="ORF">VQ7734_04361</name>
</gene>
<proteinExistence type="predicted"/>
<dbReference type="STRING" id="1117707.VQ7734_04361"/>
<evidence type="ECO:0000313" key="2">
    <source>
        <dbReference type="Proteomes" id="UP000184600"/>
    </source>
</evidence>
<name>A0A1M7Z0V6_9VIBR</name>
<keyword evidence="2" id="KW-1185">Reference proteome</keyword>
<reference evidence="2" key="1">
    <citation type="submission" date="2016-12" db="EMBL/GenBank/DDBJ databases">
        <authorList>
            <person name="Rodrigo-Torres L."/>
            <person name="Arahal R.D."/>
            <person name="Lucena T."/>
        </authorList>
    </citation>
    <scope>NUCLEOTIDE SEQUENCE [LARGE SCALE GENOMIC DNA]</scope>
</reference>
<dbReference type="EMBL" id="FRFG01000070">
    <property type="protein sequence ID" value="SHO58589.1"/>
    <property type="molecule type" value="Genomic_DNA"/>
</dbReference>
<sequence>MNRKTFSFPQTGHIESNFRTYVHDQAWKERAFAVALTQRFSSDHQIRYGLMSTKRHYHTNGIKNFDKYFLRVGFQTQYSAITRFQGNFSWLHQVFPDNAQAKSFEGPDWDLSAQWQPLRHSLWVLRGWQKVTDPTENGGYILDSGVGVSWQHHWWTDRFSTRFKWSYQSKSYHMSSHDRHDDLRSAEVVIGYDFRPSVRFELSYQQRKKTSNQLRDIFFIGSEREAVVRMPGYDQHQMQLTIKVQI</sequence>
<accession>A0A1M7Z0V6</accession>